<dbReference type="InterPro" id="IPR008972">
    <property type="entry name" value="Cupredoxin"/>
</dbReference>
<dbReference type="PROSITE" id="PS51318">
    <property type="entry name" value="TAT"/>
    <property type="match status" value="1"/>
</dbReference>
<evidence type="ECO:0000256" key="14">
    <source>
        <dbReference type="ARBA" id="ARBA00049555"/>
    </source>
</evidence>
<comment type="similarity">
    <text evidence="5">In the C-terminal section; belongs to the cytochrome c oxidase subunit 2 family.</text>
</comment>
<evidence type="ECO:0000313" key="18">
    <source>
        <dbReference type="Proteomes" id="UP000672934"/>
    </source>
</evidence>
<dbReference type="InterPro" id="IPR002429">
    <property type="entry name" value="CcO_II-like_C"/>
</dbReference>
<evidence type="ECO:0000259" key="16">
    <source>
        <dbReference type="PROSITE" id="PS50857"/>
    </source>
</evidence>
<comment type="subcellular location">
    <subcellularLocation>
        <location evidence="3">Periplasm</location>
    </subcellularLocation>
</comment>
<comment type="cofactor">
    <cofactor evidence="1">
        <name>Ca(2+)</name>
        <dbReference type="ChEBI" id="CHEBI:29108"/>
    </cofactor>
</comment>
<evidence type="ECO:0000256" key="1">
    <source>
        <dbReference type="ARBA" id="ARBA00001913"/>
    </source>
</evidence>
<evidence type="ECO:0000256" key="5">
    <source>
        <dbReference type="ARBA" id="ARBA00006790"/>
    </source>
</evidence>
<reference evidence="17" key="1">
    <citation type="submission" date="2021-03" db="EMBL/GenBank/DDBJ databases">
        <authorList>
            <person name="Peeters C."/>
        </authorList>
    </citation>
    <scope>NUCLEOTIDE SEQUENCE</scope>
    <source>
        <strain evidence="17">LMG 31506</strain>
    </source>
</reference>
<keyword evidence="15" id="KW-0732">Signal</keyword>
<dbReference type="InterPro" id="IPR028096">
    <property type="entry name" value="EfeO_Cupredoxin"/>
</dbReference>
<comment type="caution">
    <text evidence="17">The sequence shown here is derived from an EMBL/GenBank/DDBJ whole genome shotgun (WGS) entry which is preliminary data.</text>
</comment>
<dbReference type="SUPFAM" id="SSF49503">
    <property type="entry name" value="Cupredoxins"/>
    <property type="match status" value="1"/>
</dbReference>
<evidence type="ECO:0000313" key="17">
    <source>
        <dbReference type="EMBL" id="CAG2146945.1"/>
    </source>
</evidence>
<keyword evidence="11" id="KW-0186">Copper</keyword>
<dbReference type="Pfam" id="PF13473">
    <property type="entry name" value="Cupredoxin_1"/>
    <property type="match status" value="1"/>
</dbReference>
<dbReference type="Proteomes" id="UP000672934">
    <property type="component" value="Unassembled WGS sequence"/>
</dbReference>
<dbReference type="AlphaFoldDB" id="A0A916IUA3"/>
<dbReference type="GO" id="GO:0042597">
    <property type="term" value="C:periplasmic space"/>
    <property type="evidence" value="ECO:0007669"/>
    <property type="project" value="UniProtKB-SubCell"/>
</dbReference>
<accession>A0A916IUA3</accession>
<organism evidence="17 18">
    <name type="scientific">Cupriavidus yeoncheonensis</name>
    <dbReference type="NCBI Taxonomy" id="1462994"/>
    <lineage>
        <taxon>Bacteria</taxon>
        <taxon>Pseudomonadati</taxon>
        <taxon>Pseudomonadota</taxon>
        <taxon>Betaproteobacteria</taxon>
        <taxon>Burkholderiales</taxon>
        <taxon>Burkholderiaceae</taxon>
        <taxon>Cupriavidus</taxon>
    </lineage>
</organism>
<evidence type="ECO:0000256" key="3">
    <source>
        <dbReference type="ARBA" id="ARBA00004418"/>
    </source>
</evidence>
<dbReference type="InterPro" id="IPR051403">
    <property type="entry name" value="NosZ/Cyto_c_oxidase_sub2"/>
</dbReference>
<comment type="similarity">
    <text evidence="6">Belongs to the NosZ family.</text>
</comment>
<dbReference type="PANTHER" id="PTHR42838:SF2">
    <property type="entry name" value="NITROUS-OXIDE REDUCTASE"/>
    <property type="match status" value="1"/>
</dbReference>
<dbReference type="PANTHER" id="PTHR42838">
    <property type="entry name" value="CYTOCHROME C OXIDASE SUBUNIT II"/>
    <property type="match status" value="1"/>
</dbReference>
<comment type="function">
    <text evidence="2">Nitrous-oxide reductase is part of a bacterial respiratory system which is activated under anaerobic conditions in the presence of nitrate or nitrous oxide.</text>
</comment>
<comment type="catalytic activity">
    <reaction evidence="14">
        <text>N2 + 2 Fe(III)-[cytochrome c] + H2O = nitrous oxide + 2 Fe(II)-[cytochrome c] + 2 H(+)</text>
        <dbReference type="Rhea" id="RHEA:43108"/>
        <dbReference type="Rhea" id="RHEA-COMP:10350"/>
        <dbReference type="Rhea" id="RHEA-COMP:14399"/>
        <dbReference type="ChEBI" id="CHEBI:15377"/>
        <dbReference type="ChEBI" id="CHEBI:15378"/>
        <dbReference type="ChEBI" id="CHEBI:17045"/>
        <dbReference type="ChEBI" id="CHEBI:17997"/>
        <dbReference type="ChEBI" id="CHEBI:29033"/>
        <dbReference type="ChEBI" id="CHEBI:29034"/>
        <dbReference type="EC" id="1.7.2.4"/>
    </reaction>
</comment>
<evidence type="ECO:0000256" key="15">
    <source>
        <dbReference type="SAM" id="SignalP"/>
    </source>
</evidence>
<evidence type="ECO:0000256" key="8">
    <source>
        <dbReference type="ARBA" id="ARBA00011896"/>
    </source>
</evidence>
<gene>
    <name evidence="17" type="ORF">LMG31506_03511</name>
</gene>
<evidence type="ECO:0000256" key="6">
    <source>
        <dbReference type="ARBA" id="ARBA00010372"/>
    </source>
</evidence>
<feature type="chain" id="PRO_5036987631" description="Nitrous-oxide reductase" evidence="15">
    <location>
        <begin position="26"/>
        <end position="127"/>
    </location>
</feature>
<dbReference type="InterPro" id="IPR006311">
    <property type="entry name" value="TAT_signal"/>
</dbReference>
<evidence type="ECO:0000256" key="4">
    <source>
        <dbReference type="ARBA" id="ARBA00004779"/>
    </source>
</evidence>
<comment type="pathway">
    <text evidence="4">Nitrogen metabolism; nitrate reduction (denitrification); dinitrogen from nitrate: step 4/4.</text>
</comment>
<evidence type="ECO:0000256" key="2">
    <source>
        <dbReference type="ARBA" id="ARBA00003034"/>
    </source>
</evidence>
<dbReference type="RefSeq" id="WP_211948447.1">
    <property type="nucleotide sequence ID" value="NZ_CAJPUY010000012.1"/>
</dbReference>
<evidence type="ECO:0000256" key="12">
    <source>
        <dbReference type="ARBA" id="ARBA00031077"/>
    </source>
</evidence>
<keyword evidence="10" id="KW-0479">Metal-binding</keyword>
<protein>
    <recommendedName>
        <fullName evidence="9">Nitrous-oxide reductase</fullName>
        <ecNumber evidence="8">1.7.2.4</ecNumber>
    </recommendedName>
    <alternativeName>
        <fullName evidence="12">N(2)OR</fullName>
    </alternativeName>
    <alternativeName>
        <fullName evidence="13">N2O reductase</fullName>
    </alternativeName>
</protein>
<dbReference type="GO" id="GO:0016020">
    <property type="term" value="C:membrane"/>
    <property type="evidence" value="ECO:0007669"/>
    <property type="project" value="InterPro"/>
</dbReference>
<feature type="signal peptide" evidence="15">
    <location>
        <begin position="1"/>
        <end position="25"/>
    </location>
</feature>
<sequence length="127" mass="13599">MIEQTPFCPARRRSLASLAALAALAASVPFWTASAAVPRRIAVTARRFVFTPDRIALRKNESVILELTALDVIMGFSVPDLGIRTDLPPGKKVEVPIHAAAAGSHVFLCDIFCGSGHESMNGQIEIS</sequence>
<evidence type="ECO:0000256" key="11">
    <source>
        <dbReference type="ARBA" id="ARBA00023008"/>
    </source>
</evidence>
<evidence type="ECO:0000256" key="7">
    <source>
        <dbReference type="ARBA" id="ARBA00011738"/>
    </source>
</evidence>
<dbReference type="GO" id="GO:0050304">
    <property type="term" value="F:nitrous-oxide reductase activity"/>
    <property type="evidence" value="ECO:0007669"/>
    <property type="project" value="UniProtKB-EC"/>
</dbReference>
<dbReference type="EC" id="1.7.2.4" evidence="8"/>
<name>A0A916IUA3_9BURK</name>
<proteinExistence type="inferred from homology"/>
<keyword evidence="18" id="KW-1185">Reference proteome</keyword>
<dbReference type="PROSITE" id="PS50857">
    <property type="entry name" value="COX2_CUA"/>
    <property type="match status" value="1"/>
</dbReference>
<dbReference type="GO" id="GO:0005507">
    <property type="term" value="F:copper ion binding"/>
    <property type="evidence" value="ECO:0007669"/>
    <property type="project" value="InterPro"/>
</dbReference>
<feature type="domain" description="Cytochrome oxidase subunit II copper A binding" evidence="16">
    <location>
        <begin position="19"/>
        <end position="127"/>
    </location>
</feature>
<dbReference type="Gene3D" id="2.60.40.420">
    <property type="entry name" value="Cupredoxins - blue copper proteins"/>
    <property type="match status" value="1"/>
</dbReference>
<evidence type="ECO:0000256" key="13">
    <source>
        <dbReference type="ARBA" id="ARBA00032847"/>
    </source>
</evidence>
<evidence type="ECO:0000256" key="10">
    <source>
        <dbReference type="ARBA" id="ARBA00022723"/>
    </source>
</evidence>
<comment type="subunit">
    <text evidence="7">Homodimer.</text>
</comment>
<evidence type="ECO:0000256" key="9">
    <source>
        <dbReference type="ARBA" id="ARBA00016560"/>
    </source>
</evidence>
<dbReference type="PRINTS" id="PR01166">
    <property type="entry name" value="CYCOXIDASEII"/>
</dbReference>
<dbReference type="EMBL" id="CAJPUY010000012">
    <property type="protein sequence ID" value="CAG2146945.1"/>
    <property type="molecule type" value="Genomic_DNA"/>
</dbReference>
<dbReference type="GO" id="GO:0004129">
    <property type="term" value="F:cytochrome-c oxidase activity"/>
    <property type="evidence" value="ECO:0007669"/>
    <property type="project" value="InterPro"/>
</dbReference>